<dbReference type="Proteomes" id="UP000315010">
    <property type="component" value="Unassembled WGS sequence"/>
</dbReference>
<organism evidence="1 2">
    <name type="scientific">Novipirellula herctigrandis</name>
    <dbReference type="NCBI Taxonomy" id="2527986"/>
    <lineage>
        <taxon>Bacteria</taxon>
        <taxon>Pseudomonadati</taxon>
        <taxon>Planctomycetota</taxon>
        <taxon>Planctomycetia</taxon>
        <taxon>Pirellulales</taxon>
        <taxon>Pirellulaceae</taxon>
        <taxon>Novipirellula</taxon>
    </lineage>
</organism>
<dbReference type="EMBL" id="SJPJ01000001">
    <property type="protein sequence ID" value="TWT82617.1"/>
    <property type="molecule type" value="Genomic_DNA"/>
</dbReference>
<name>A0A5C5Z6B6_9BACT</name>
<gene>
    <name evidence="1" type="ORF">CA13_40800</name>
</gene>
<reference evidence="1 2" key="1">
    <citation type="submission" date="2019-02" db="EMBL/GenBank/DDBJ databases">
        <title>Deep-cultivation of Planctomycetes and their phenomic and genomic characterization uncovers novel biology.</title>
        <authorList>
            <person name="Wiegand S."/>
            <person name="Jogler M."/>
            <person name="Boedeker C."/>
            <person name="Pinto D."/>
            <person name="Vollmers J."/>
            <person name="Rivas-Marin E."/>
            <person name="Kohn T."/>
            <person name="Peeters S.H."/>
            <person name="Heuer A."/>
            <person name="Rast P."/>
            <person name="Oberbeckmann S."/>
            <person name="Bunk B."/>
            <person name="Jeske O."/>
            <person name="Meyerdierks A."/>
            <person name="Storesund J.E."/>
            <person name="Kallscheuer N."/>
            <person name="Luecker S."/>
            <person name="Lage O.M."/>
            <person name="Pohl T."/>
            <person name="Merkel B.J."/>
            <person name="Hornburger P."/>
            <person name="Mueller R.-W."/>
            <person name="Bruemmer F."/>
            <person name="Labrenz M."/>
            <person name="Spormann A.M."/>
            <person name="Op Den Camp H."/>
            <person name="Overmann J."/>
            <person name="Amann R."/>
            <person name="Jetten M.S.M."/>
            <person name="Mascher T."/>
            <person name="Medema M.H."/>
            <person name="Devos D.P."/>
            <person name="Kaster A.-K."/>
            <person name="Ovreas L."/>
            <person name="Rohde M."/>
            <person name="Galperin M.Y."/>
            <person name="Jogler C."/>
        </authorList>
    </citation>
    <scope>NUCLEOTIDE SEQUENCE [LARGE SCALE GENOMIC DNA]</scope>
    <source>
        <strain evidence="1 2">CA13</strain>
    </source>
</reference>
<keyword evidence="2" id="KW-1185">Reference proteome</keyword>
<proteinExistence type="predicted"/>
<evidence type="ECO:0000313" key="2">
    <source>
        <dbReference type="Proteomes" id="UP000315010"/>
    </source>
</evidence>
<dbReference type="AlphaFoldDB" id="A0A5C5Z6B6"/>
<evidence type="ECO:0000313" key="1">
    <source>
        <dbReference type="EMBL" id="TWT82617.1"/>
    </source>
</evidence>
<comment type="caution">
    <text evidence="1">The sequence shown here is derived from an EMBL/GenBank/DDBJ whole genome shotgun (WGS) entry which is preliminary data.</text>
</comment>
<protein>
    <submittedName>
        <fullName evidence="1">Uncharacterized protein</fullName>
    </submittedName>
</protein>
<accession>A0A5C5Z6B6</accession>
<sequence>MREIRLYAFGVAGYNRGWMMPINKRDERAGPICCALNRHGFASAESLVRMGDARSLTQSYVIEEMPFRVSPGVFPFEPANGQPCPQTPVCDSTDKLASVWMKAGV</sequence>